<keyword evidence="7 11" id="KW-0418">Kinase</keyword>
<name>A0A1M7ZP27_9HYPH</name>
<dbReference type="SUPFAM" id="SSF55785">
    <property type="entry name" value="PYP-like sensor domain (PAS domain)"/>
    <property type="match status" value="2"/>
</dbReference>
<keyword evidence="12" id="KW-1185">Reference proteome</keyword>
<feature type="domain" description="PAS" evidence="9">
    <location>
        <begin position="54"/>
        <end position="120"/>
    </location>
</feature>
<evidence type="ECO:0000313" key="12">
    <source>
        <dbReference type="Proteomes" id="UP000186406"/>
    </source>
</evidence>
<protein>
    <recommendedName>
        <fullName evidence="3">Blue-light-activated histidine kinase</fullName>
        <ecNumber evidence="2">2.7.13.3</ecNumber>
    </recommendedName>
</protein>
<evidence type="ECO:0000256" key="7">
    <source>
        <dbReference type="ARBA" id="ARBA00022777"/>
    </source>
</evidence>
<dbReference type="Gene3D" id="3.30.450.20">
    <property type="entry name" value="PAS domain"/>
    <property type="match status" value="3"/>
</dbReference>
<dbReference type="PANTHER" id="PTHR41523:SF7">
    <property type="entry name" value="HISTIDINE KINASE"/>
    <property type="match status" value="1"/>
</dbReference>
<dbReference type="InterPro" id="IPR035965">
    <property type="entry name" value="PAS-like_dom_sf"/>
</dbReference>
<dbReference type="InterPro" id="IPR011102">
    <property type="entry name" value="Sig_transdc_His_kinase_HWE"/>
</dbReference>
<keyword evidence="4" id="KW-0597">Phosphoprotein</keyword>
<evidence type="ECO:0000256" key="3">
    <source>
        <dbReference type="ARBA" id="ARBA00021740"/>
    </source>
</evidence>
<dbReference type="SMART" id="SM00911">
    <property type="entry name" value="HWE_HK"/>
    <property type="match status" value="1"/>
</dbReference>
<feature type="domain" description="PAS" evidence="9">
    <location>
        <begin position="174"/>
        <end position="237"/>
    </location>
</feature>
<gene>
    <name evidence="11" type="ORF">SAMN02745172_03313</name>
</gene>
<keyword evidence="8" id="KW-0067">ATP-binding</keyword>
<evidence type="ECO:0000256" key="1">
    <source>
        <dbReference type="ARBA" id="ARBA00000085"/>
    </source>
</evidence>
<dbReference type="InterPro" id="IPR013656">
    <property type="entry name" value="PAS_4"/>
</dbReference>
<dbReference type="Gene3D" id="3.30.565.10">
    <property type="entry name" value="Histidine kinase-like ATPase, C-terminal domain"/>
    <property type="match status" value="1"/>
</dbReference>
<dbReference type="Pfam" id="PF07536">
    <property type="entry name" value="HWE_HK"/>
    <property type="match status" value="1"/>
</dbReference>
<comment type="catalytic activity">
    <reaction evidence="1">
        <text>ATP + protein L-histidine = ADP + protein N-phospho-L-histidine.</text>
        <dbReference type="EC" id="2.7.13.3"/>
    </reaction>
</comment>
<dbReference type="InterPro" id="IPR036890">
    <property type="entry name" value="HATPase_C_sf"/>
</dbReference>
<dbReference type="RefSeq" id="WP_139282566.1">
    <property type="nucleotide sequence ID" value="NZ_FRXO01000007.1"/>
</dbReference>
<dbReference type="GO" id="GO:0004673">
    <property type="term" value="F:protein histidine kinase activity"/>
    <property type="evidence" value="ECO:0007669"/>
    <property type="project" value="UniProtKB-EC"/>
</dbReference>
<evidence type="ECO:0000256" key="2">
    <source>
        <dbReference type="ARBA" id="ARBA00012438"/>
    </source>
</evidence>
<dbReference type="Pfam" id="PF08448">
    <property type="entry name" value="PAS_4"/>
    <property type="match status" value="2"/>
</dbReference>
<dbReference type="OrthoDB" id="341208at2"/>
<reference evidence="11 12" key="1">
    <citation type="submission" date="2016-12" db="EMBL/GenBank/DDBJ databases">
        <authorList>
            <person name="Song W.-J."/>
            <person name="Kurnit D.M."/>
        </authorList>
    </citation>
    <scope>NUCLEOTIDE SEQUENCE [LARGE SCALE GENOMIC DNA]</scope>
    <source>
        <strain evidence="11 12">DSM 19599</strain>
    </source>
</reference>
<dbReference type="GO" id="GO:0005524">
    <property type="term" value="F:ATP binding"/>
    <property type="evidence" value="ECO:0007669"/>
    <property type="project" value="UniProtKB-KW"/>
</dbReference>
<dbReference type="InterPro" id="IPR000014">
    <property type="entry name" value="PAS"/>
</dbReference>
<feature type="domain" description="Signal transduction histidine kinase HWE region" evidence="10">
    <location>
        <begin position="302"/>
        <end position="384"/>
    </location>
</feature>
<evidence type="ECO:0000259" key="9">
    <source>
        <dbReference type="SMART" id="SM00091"/>
    </source>
</evidence>
<evidence type="ECO:0000256" key="5">
    <source>
        <dbReference type="ARBA" id="ARBA00022679"/>
    </source>
</evidence>
<dbReference type="SMART" id="SM00091">
    <property type="entry name" value="PAS"/>
    <property type="match status" value="2"/>
</dbReference>
<dbReference type="AlphaFoldDB" id="A0A1M7ZP27"/>
<sequence length="496" mass="52947">MTTVADPRDELIAELQRRLAEAEETLTAIRLGEVDALVVRGQDADEIFTIEGEAGYRDFMEAMDPGAVALDRTGHVLYATHKIAKLLRVPFEALQGARFSDVLDPVNAARFDALLGSPVMERQEINVRFTGETSDSHFDITVAPMRIGAVSGYAVTFTDITERVLVEAAEQSERAARAVIASANEAVLVCDRDGVITHANAAARVVHDGPLIGRPFAEVVPLVFPGATGLMQSDDFIAMALAGTPLQGIEAVAPEAPAVKDYLVSIAPLRVAGDMISGCVITMVDLSQRKAAERQQLLLMAELDHRVKNTLALVQSISSRTLSSEDTLEGYQVAFSGRLQALSATHNLLATRSWNDLQLEDLLAAELAPYIEKGAGRVVSEGLDVAIVPRAAVALGLILHELTTNAVKYGALSNGTGVVSLNALPREGDGAPFVMEWRETGGPAVSPPTRRGFGRTVISRSLQYSPHGKADLTFDPAGVICRISLPPEDVVRSGTA</sequence>
<evidence type="ECO:0000259" key="10">
    <source>
        <dbReference type="SMART" id="SM00911"/>
    </source>
</evidence>
<dbReference type="CDD" id="cd00130">
    <property type="entry name" value="PAS"/>
    <property type="match status" value="1"/>
</dbReference>
<dbReference type="STRING" id="1123029.SAMN02745172_03313"/>
<organism evidence="11 12">
    <name type="scientific">Pseudoxanthobacter soli DSM 19599</name>
    <dbReference type="NCBI Taxonomy" id="1123029"/>
    <lineage>
        <taxon>Bacteria</taxon>
        <taxon>Pseudomonadati</taxon>
        <taxon>Pseudomonadota</taxon>
        <taxon>Alphaproteobacteria</taxon>
        <taxon>Hyphomicrobiales</taxon>
        <taxon>Segnochrobactraceae</taxon>
        <taxon>Pseudoxanthobacter</taxon>
    </lineage>
</organism>
<evidence type="ECO:0000256" key="8">
    <source>
        <dbReference type="ARBA" id="ARBA00022840"/>
    </source>
</evidence>
<proteinExistence type="predicted"/>
<dbReference type="Proteomes" id="UP000186406">
    <property type="component" value="Unassembled WGS sequence"/>
</dbReference>
<keyword evidence="5" id="KW-0808">Transferase</keyword>
<evidence type="ECO:0000256" key="4">
    <source>
        <dbReference type="ARBA" id="ARBA00022553"/>
    </source>
</evidence>
<dbReference type="PANTHER" id="PTHR41523">
    <property type="entry name" value="TWO-COMPONENT SYSTEM SENSOR PROTEIN"/>
    <property type="match status" value="1"/>
</dbReference>
<accession>A0A1M7ZP27</accession>
<dbReference type="EMBL" id="FRXO01000007">
    <property type="protein sequence ID" value="SHO66654.1"/>
    <property type="molecule type" value="Genomic_DNA"/>
</dbReference>
<evidence type="ECO:0000313" key="11">
    <source>
        <dbReference type="EMBL" id="SHO66654.1"/>
    </source>
</evidence>
<dbReference type="EC" id="2.7.13.3" evidence="2"/>
<keyword evidence="6" id="KW-0547">Nucleotide-binding</keyword>
<evidence type="ECO:0000256" key="6">
    <source>
        <dbReference type="ARBA" id="ARBA00022741"/>
    </source>
</evidence>